<evidence type="ECO:0000313" key="1">
    <source>
        <dbReference type="EMBL" id="EYU42786.1"/>
    </source>
</evidence>
<evidence type="ECO:0000313" key="2">
    <source>
        <dbReference type="Proteomes" id="UP000030748"/>
    </source>
</evidence>
<reference evidence="1 2" key="1">
    <citation type="journal article" date="2013" name="Proc. Natl. Acad. Sci. U.S.A.">
        <title>Fine-scale variation in meiotic recombination in Mimulus inferred from population shotgun sequencing.</title>
        <authorList>
            <person name="Hellsten U."/>
            <person name="Wright K.M."/>
            <person name="Jenkins J."/>
            <person name="Shu S."/>
            <person name="Yuan Y."/>
            <person name="Wessler S.R."/>
            <person name="Schmutz J."/>
            <person name="Willis J.H."/>
            <person name="Rokhsar D.S."/>
        </authorList>
    </citation>
    <scope>NUCLEOTIDE SEQUENCE [LARGE SCALE GENOMIC DNA]</scope>
    <source>
        <strain evidence="2">cv. DUN x IM62</strain>
    </source>
</reference>
<dbReference type="AlphaFoldDB" id="A0A022RS07"/>
<organism evidence="1 2">
    <name type="scientific">Erythranthe guttata</name>
    <name type="common">Yellow monkey flower</name>
    <name type="synonym">Mimulus guttatus</name>
    <dbReference type="NCBI Taxonomy" id="4155"/>
    <lineage>
        <taxon>Eukaryota</taxon>
        <taxon>Viridiplantae</taxon>
        <taxon>Streptophyta</taxon>
        <taxon>Embryophyta</taxon>
        <taxon>Tracheophyta</taxon>
        <taxon>Spermatophyta</taxon>
        <taxon>Magnoliopsida</taxon>
        <taxon>eudicotyledons</taxon>
        <taxon>Gunneridae</taxon>
        <taxon>Pentapetalae</taxon>
        <taxon>asterids</taxon>
        <taxon>lamiids</taxon>
        <taxon>Lamiales</taxon>
        <taxon>Phrymaceae</taxon>
        <taxon>Erythranthe</taxon>
    </lineage>
</organism>
<keyword evidence="2" id="KW-1185">Reference proteome</keyword>
<name>A0A022RS07_ERYGU</name>
<sequence length="83" mass="9787">MEFAESKIPDLLFDSDWCFDDIDNTQNFDWLDLVEEESPLCNDMYGGICMEDMNQVFEIQDYSLSHTPIVYDDIGYLGLWQEN</sequence>
<gene>
    <name evidence="1" type="ORF">MIMGU_mgv1a017299mg</name>
</gene>
<protein>
    <submittedName>
        <fullName evidence="1">Uncharacterized protein</fullName>
    </submittedName>
</protein>
<dbReference type="EMBL" id="KI630276">
    <property type="protein sequence ID" value="EYU42786.1"/>
    <property type="molecule type" value="Genomic_DNA"/>
</dbReference>
<accession>A0A022RS07</accession>
<proteinExistence type="predicted"/>
<dbReference type="Proteomes" id="UP000030748">
    <property type="component" value="Unassembled WGS sequence"/>
</dbReference>